<evidence type="ECO:0000256" key="5">
    <source>
        <dbReference type="ARBA" id="ARBA00023002"/>
    </source>
</evidence>
<dbReference type="InterPro" id="IPR004183">
    <property type="entry name" value="Xdiol_dOase_suB"/>
</dbReference>
<evidence type="ECO:0000256" key="4">
    <source>
        <dbReference type="ARBA" id="ARBA00022833"/>
    </source>
</evidence>
<keyword evidence="5" id="KW-0560">Oxidoreductase</keyword>
<dbReference type="Gene3D" id="3.40.830.10">
    <property type="entry name" value="LigB-like"/>
    <property type="match status" value="1"/>
</dbReference>
<keyword evidence="8" id="KW-1185">Reference proteome</keyword>
<protein>
    <submittedName>
        <fullName evidence="7">Dioxygenase</fullName>
    </submittedName>
</protein>
<dbReference type="Pfam" id="PF02900">
    <property type="entry name" value="LigB"/>
    <property type="match status" value="1"/>
</dbReference>
<keyword evidence="7" id="KW-0223">Dioxygenase</keyword>
<dbReference type="AlphaFoldDB" id="A0A2V5K3I0"/>
<dbReference type="GO" id="GO:0008198">
    <property type="term" value="F:ferrous iron binding"/>
    <property type="evidence" value="ECO:0007669"/>
    <property type="project" value="InterPro"/>
</dbReference>
<keyword evidence="3" id="KW-0479">Metal-binding</keyword>
<sequence>MVPSLFLAHGSPMLAIEQTDYTRFLAELAGRFRPKAIVVFTAHWERPVTTVSSSDGVYDTIYDFGGFPDELYQVTYPAKGSSAVAEKVKERLRGAGIEVASDTSRGLDHGSWTLLHRMYPEADIPVVQASVNPYLPPREQYKIGEALRGLGEADVLVIGSGVTVHNLRIIKWGQKTAEPWAVEFDDWLVERMENGDLEALFDYEERAPHARLAVPRAEHFVPLYIAMGAGDPGRKPEVIHRSYDLGTLSYMCLQF</sequence>
<name>A0A2V5K3I0_9BACL</name>
<evidence type="ECO:0000256" key="1">
    <source>
        <dbReference type="ARBA" id="ARBA00001947"/>
    </source>
</evidence>
<feature type="domain" description="Extradiol ring-cleavage dioxygenase class III enzyme subunit B" evidence="6">
    <location>
        <begin position="5"/>
        <end position="250"/>
    </location>
</feature>
<keyword evidence="4" id="KW-0862">Zinc</keyword>
<dbReference type="CDD" id="cd07363">
    <property type="entry name" value="45_DOPA_Dioxygenase"/>
    <property type="match status" value="1"/>
</dbReference>
<comment type="caution">
    <text evidence="7">The sequence shown here is derived from an EMBL/GenBank/DDBJ whole genome shotgun (WGS) entry which is preliminary data.</text>
</comment>
<organism evidence="7 8">
    <name type="scientific">Paenibacillus flagellatus</name>
    <dbReference type="NCBI Taxonomy" id="2211139"/>
    <lineage>
        <taxon>Bacteria</taxon>
        <taxon>Bacillati</taxon>
        <taxon>Bacillota</taxon>
        <taxon>Bacilli</taxon>
        <taxon>Bacillales</taxon>
        <taxon>Paenibacillaceae</taxon>
        <taxon>Paenibacillus</taxon>
    </lineage>
</organism>
<accession>A0A2V5K3I0</accession>
<evidence type="ECO:0000313" key="7">
    <source>
        <dbReference type="EMBL" id="PYI52183.1"/>
    </source>
</evidence>
<dbReference type="RefSeq" id="WP_110842256.1">
    <property type="nucleotide sequence ID" value="NZ_QJVJ01000010.1"/>
</dbReference>
<comment type="cofactor">
    <cofactor evidence="1">
        <name>Zn(2+)</name>
        <dbReference type="ChEBI" id="CHEBI:29105"/>
    </cofactor>
</comment>
<dbReference type="OrthoDB" id="9790889at2"/>
<dbReference type="GO" id="GO:0016702">
    <property type="term" value="F:oxidoreductase activity, acting on single donors with incorporation of molecular oxygen, incorporation of two atoms of oxygen"/>
    <property type="evidence" value="ECO:0007669"/>
    <property type="project" value="UniProtKB-ARBA"/>
</dbReference>
<proteinExistence type="inferred from homology"/>
<evidence type="ECO:0000256" key="3">
    <source>
        <dbReference type="ARBA" id="ARBA00022723"/>
    </source>
</evidence>
<evidence type="ECO:0000259" key="6">
    <source>
        <dbReference type="Pfam" id="PF02900"/>
    </source>
</evidence>
<dbReference type="PIRSF" id="PIRSF006157">
    <property type="entry name" value="Doxgns_DODA"/>
    <property type="match status" value="1"/>
</dbReference>
<dbReference type="EMBL" id="QJVJ01000010">
    <property type="protein sequence ID" value="PYI52183.1"/>
    <property type="molecule type" value="Genomic_DNA"/>
</dbReference>
<gene>
    <name evidence="7" type="ORF">DLM86_22170</name>
</gene>
<reference evidence="7 8" key="1">
    <citation type="submission" date="2018-05" db="EMBL/GenBank/DDBJ databases">
        <title>Paenibacillus flagellatus sp. nov., isolated from selenium mineral soil.</title>
        <authorList>
            <person name="Dai X."/>
        </authorList>
    </citation>
    <scope>NUCLEOTIDE SEQUENCE [LARGE SCALE GENOMIC DNA]</scope>
    <source>
        <strain evidence="7 8">DXL2</strain>
    </source>
</reference>
<evidence type="ECO:0000313" key="8">
    <source>
        <dbReference type="Proteomes" id="UP000247476"/>
    </source>
</evidence>
<dbReference type="Proteomes" id="UP000247476">
    <property type="component" value="Unassembled WGS sequence"/>
</dbReference>
<dbReference type="InterPro" id="IPR014436">
    <property type="entry name" value="Extradiol_dOase_DODA"/>
</dbReference>
<dbReference type="SUPFAM" id="SSF53213">
    <property type="entry name" value="LigB-like"/>
    <property type="match status" value="1"/>
</dbReference>
<comment type="similarity">
    <text evidence="2">Belongs to the DODA-type extradiol aromatic ring-opening dioxygenase family.</text>
</comment>
<evidence type="ECO:0000256" key="2">
    <source>
        <dbReference type="ARBA" id="ARBA00007581"/>
    </source>
</evidence>
<dbReference type="GO" id="GO:0008270">
    <property type="term" value="F:zinc ion binding"/>
    <property type="evidence" value="ECO:0007669"/>
    <property type="project" value="InterPro"/>
</dbReference>
<dbReference type="PANTHER" id="PTHR30096">
    <property type="entry name" value="4,5-DOPA DIOXYGENASE EXTRADIOL-LIKE PROTEIN"/>
    <property type="match status" value="1"/>
</dbReference>
<dbReference type="PANTHER" id="PTHR30096:SF0">
    <property type="entry name" value="4,5-DOPA DIOXYGENASE EXTRADIOL-LIKE PROTEIN"/>
    <property type="match status" value="1"/>
</dbReference>